<evidence type="ECO:0000256" key="1">
    <source>
        <dbReference type="SAM" id="MobiDB-lite"/>
    </source>
</evidence>
<dbReference type="PANTHER" id="PTHR38599">
    <property type="entry name" value="CUPIN DOMAIN PROTEIN (AFU_ORTHOLOGUE AFUA_3G13620)"/>
    <property type="match status" value="1"/>
</dbReference>
<dbReference type="InterPro" id="IPR014710">
    <property type="entry name" value="RmlC-like_jellyroll"/>
</dbReference>
<dbReference type="EMBL" id="VAUA01000007">
    <property type="protein sequence ID" value="TLP61382.1"/>
    <property type="molecule type" value="Genomic_DNA"/>
</dbReference>
<evidence type="ECO:0000313" key="4">
    <source>
        <dbReference type="Proteomes" id="UP000305041"/>
    </source>
</evidence>
<organism evidence="3 4">
    <name type="scientific">Parasedimentitalea maritima</name>
    <dbReference type="NCBI Taxonomy" id="2578117"/>
    <lineage>
        <taxon>Bacteria</taxon>
        <taxon>Pseudomonadati</taxon>
        <taxon>Pseudomonadota</taxon>
        <taxon>Alphaproteobacteria</taxon>
        <taxon>Rhodobacterales</taxon>
        <taxon>Paracoccaceae</taxon>
        <taxon>Parasedimentitalea</taxon>
    </lineage>
</organism>
<evidence type="ECO:0000313" key="3">
    <source>
        <dbReference type="EMBL" id="TLP61382.1"/>
    </source>
</evidence>
<comment type="caution">
    <text evidence="3">The sequence shown here is derived from an EMBL/GenBank/DDBJ whole genome shotgun (WGS) entry which is preliminary data.</text>
</comment>
<name>A0ABY2USM7_9RHOB</name>
<dbReference type="InterPro" id="IPR013096">
    <property type="entry name" value="Cupin_2"/>
</dbReference>
<reference evidence="3 4" key="1">
    <citation type="submission" date="2019-05" db="EMBL/GenBank/DDBJ databases">
        <title>Draft genome sequence of Pelagicola sp. DSW4-44.</title>
        <authorList>
            <person name="Oh J."/>
        </authorList>
    </citation>
    <scope>NUCLEOTIDE SEQUENCE [LARGE SCALE GENOMIC DNA]</scope>
    <source>
        <strain evidence="3 4">DSW4-44</strain>
    </source>
</reference>
<dbReference type="Proteomes" id="UP000305041">
    <property type="component" value="Unassembled WGS sequence"/>
</dbReference>
<keyword evidence="4" id="KW-1185">Reference proteome</keyword>
<proteinExistence type="predicted"/>
<feature type="region of interest" description="Disordered" evidence="1">
    <location>
        <begin position="1"/>
        <end position="46"/>
    </location>
</feature>
<sequence>MQANLHAEPERPPSRAFSGKPSPPDDPTQSYNLSDPRNMCIGNSPNRSERTIQMNIFSSKTRTFTAIAALATAGGLATAPSAETQRSSVKLLTANFETRRVVQVEAGDFHFVPGQVAPVHTHSAPAVGYVAKGSIIYQIEGEKPRVLNEGDAFFEPVGPRILRFDNASATEEAIFIDFNLEQEGEPFIVFEQTPTEAIDRRTLPTFDLSDTDINQVDIHEDNIPAADAIVVETDVATVGIVAEGVVVIETPGVETRRIVAGQSFALPESVSGTKIRNASGEVSAKVISFRLIPSKNAIN</sequence>
<feature type="domain" description="Cupin type-2" evidence="2">
    <location>
        <begin position="109"/>
        <end position="176"/>
    </location>
</feature>
<protein>
    <submittedName>
        <fullName evidence="3">Cupin domain-containing protein</fullName>
    </submittedName>
</protein>
<feature type="compositionally biased region" description="Polar residues" evidence="1">
    <location>
        <begin position="27"/>
        <end position="46"/>
    </location>
</feature>
<dbReference type="Gene3D" id="2.60.120.10">
    <property type="entry name" value="Jelly Rolls"/>
    <property type="match status" value="1"/>
</dbReference>
<evidence type="ECO:0000259" key="2">
    <source>
        <dbReference type="Pfam" id="PF07883"/>
    </source>
</evidence>
<dbReference type="PANTHER" id="PTHR38599:SF1">
    <property type="entry name" value="CUPIN DOMAIN PROTEIN (AFU_ORTHOLOGUE AFUA_3G13620)"/>
    <property type="match status" value="1"/>
</dbReference>
<dbReference type="SUPFAM" id="SSF51182">
    <property type="entry name" value="RmlC-like cupins"/>
    <property type="match status" value="1"/>
</dbReference>
<dbReference type="InterPro" id="IPR011051">
    <property type="entry name" value="RmlC_Cupin_sf"/>
</dbReference>
<accession>A0ABY2USM7</accession>
<dbReference type="Pfam" id="PF07883">
    <property type="entry name" value="Cupin_2"/>
    <property type="match status" value="1"/>
</dbReference>
<gene>
    <name evidence="3" type="ORF">FEE96_14150</name>
</gene>